<evidence type="ECO:0000313" key="6">
    <source>
        <dbReference type="Proteomes" id="UP000019402"/>
    </source>
</evidence>
<dbReference type="InterPro" id="IPR003313">
    <property type="entry name" value="AraC-bd"/>
</dbReference>
<dbReference type="InterPro" id="IPR037923">
    <property type="entry name" value="HTH-like"/>
</dbReference>
<comment type="caution">
    <text evidence="5">The sequence shown here is derived from an EMBL/GenBank/DDBJ whole genome shotgun (WGS) entry which is preliminary data.</text>
</comment>
<dbReference type="InterPro" id="IPR018062">
    <property type="entry name" value="HTH_AraC-typ_CS"/>
</dbReference>
<dbReference type="PROSITE" id="PS00041">
    <property type="entry name" value="HTH_ARAC_FAMILY_1"/>
    <property type="match status" value="1"/>
</dbReference>
<dbReference type="InterPro" id="IPR009057">
    <property type="entry name" value="Homeodomain-like_sf"/>
</dbReference>
<dbReference type="RefSeq" id="WP_027473476.1">
    <property type="nucleotide sequence ID" value="NZ_BAMD01000005.1"/>
</dbReference>
<keyword evidence="2" id="KW-0238">DNA-binding</keyword>
<dbReference type="SUPFAM" id="SSF51215">
    <property type="entry name" value="Regulatory protein AraC"/>
    <property type="match status" value="1"/>
</dbReference>
<sequence>MKDFFKYVSASEEDRDWGLFLNVAGRSTIPAGVIYPSPKHPSGYYFTWNNGRTLQEYQINFVTGGSGVLENKKGKFSVKPGSLMIIRKGEWHRYKPTKGTGWVEHYIGFDGILADHFLKKNKVLLGQSVIHCGMREDFIDAYDKIFELVKNEEPGNQHIASGHIIKLLGYIVAWQKQRNFSGKPIEKLIQEARFHMRNKVEEKVDLKKFAEDSFIGYSYFRKMFKKYTGIAPHQYHLDLKLIRAKELILTSDKHLKEISYDLGFHSVHYFSRVFKKKIGCNPSELRGTVARNGHLK</sequence>
<evidence type="ECO:0000256" key="2">
    <source>
        <dbReference type="ARBA" id="ARBA00023125"/>
    </source>
</evidence>
<dbReference type="SUPFAM" id="SSF46689">
    <property type="entry name" value="Homeodomain-like"/>
    <property type="match status" value="2"/>
</dbReference>
<name>W7YCD5_9BACT</name>
<evidence type="ECO:0000259" key="4">
    <source>
        <dbReference type="PROSITE" id="PS01124"/>
    </source>
</evidence>
<accession>W7YCD5</accession>
<dbReference type="InterPro" id="IPR018060">
    <property type="entry name" value="HTH_AraC"/>
</dbReference>
<dbReference type="GO" id="GO:0043565">
    <property type="term" value="F:sequence-specific DNA binding"/>
    <property type="evidence" value="ECO:0007669"/>
    <property type="project" value="InterPro"/>
</dbReference>
<keyword evidence="1" id="KW-0805">Transcription regulation</keyword>
<dbReference type="Proteomes" id="UP000019402">
    <property type="component" value="Unassembled WGS sequence"/>
</dbReference>
<dbReference type="PRINTS" id="PR00032">
    <property type="entry name" value="HTHARAC"/>
</dbReference>
<dbReference type="STRING" id="869213.GCA_000517085_04199"/>
<evidence type="ECO:0000256" key="3">
    <source>
        <dbReference type="ARBA" id="ARBA00023163"/>
    </source>
</evidence>
<evidence type="ECO:0000256" key="1">
    <source>
        <dbReference type="ARBA" id="ARBA00023015"/>
    </source>
</evidence>
<dbReference type="Pfam" id="PF02311">
    <property type="entry name" value="AraC_binding"/>
    <property type="match status" value="1"/>
</dbReference>
<dbReference type="eggNOG" id="COG2207">
    <property type="taxonomic scope" value="Bacteria"/>
</dbReference>
<dbReference type="AlphaFoldDB" id="W7YCD5"/>
<dbReference type="GO" id="GO:0003700">
    <property type="term" value="F:DNA-binding transcription factor activity"/>
    <property type="evidence" value="ECO:0007669"/>
    <property type="project" value="InterPro"/>
</dbReference>
<proteinExistence type="predicted"/>
<dbReference type="Gene3D" id="2.60.120.280">
    <property type="entry name" value="Regulatory protein AraC"/>
    <property type="match status" value="1"/>
</dbReference>
<dbReference type="OrthoDB" id="9782911at2"/>
<organism evidence="5 6">
    <name type="scientific">Saccharicrinis fermentans DSM 9555 = JCM 21142</name>
    <dbReference type="NCBI Taxonomy" id="869213"/>
    <lineage>
        <taxon>Bacteria</taxon>
        <taxon>Pseudomonadati</taxon>
        <taxon>Bacteroidota</taxon>
        <taxon>Bacteroidia</taxon>
        <taxon>Marinilabiliales</taxon>
        <taxon>Marinilabiliaceae</taxon>
        <taxon>Saccharicrinis</taxon>
    </lineage>
</organism>
<dbReference type="EMBL" id="BAMD01000005">
    <property type="protein sequence ID" value="GAF02101.1"/>
    <property type="molecule type" value="Genomic_DNA"/>
</dbReference>
<dbReference type="InterPro" id="IPR020449">
    <property type="entry name" value="Tscrpt_reg_AraC-type_HTH"/>
</dbReference>
<dbReference type="Gene3D" id="1.10.10.60">
    <property type="entry name" value="Homeodomain-like"/>
    <property type="match status" value="2"/>
</dbReference>
<reference evidence="5 6" key="1">
    <citation type="journal article" date="2014" name="Genome Announc.">
        <title>Draft Genome Sequence of Cytophaga fermentans JCM 21142T, a Facultative Anaerobe Isolated from Marine Mud.</title>
        <authorList>
            <person name="Starns D."/>
            <person name="Oshima K."/>
            <person name="Suda W."/>
            <person name="Iino T."/>
            <person name="Yuki M."/>
            <person name="Inoue J."/>
            <person name="Kitamura K."/>
            <person name="Iida T."/>
            <person name="Darby A."/>
            <person name="Hattori M."/>
            <person name="Ohkuma M."/>
        </authorList>
    </citation>
    <scope>NUCLEOTIDE SEQUENCE [LARGE SCALE GENOMIC DNA]</scope>
    <source>
        <strain evidence="5 6">JCM 21142</strain>
    </source>
</reference>
<dbReference type="Pfam" id="PF12833">
    <property type="entry name" value="HTH_18"/>
    <property type="match status" value="1"/>
</dbReference>
<gene>
    <name evidence="5" type="ORF">JCM21142_2728</name>
</gene>
<dbReference type="SMART" id="SM00342">
    <property type="entry name" value="HTH_ARAC"/>
    <property type="match status" value="1"/>
</dbReference>
<protein>
    <submittedName>
        <fullName evidence="5">Arabinose operon regulatory protein</fullName>
    </submittedName>
</protein>
<feature type="domain" description="HTH araC/xylS-type" evidence="4">
    <location>
        <begin position="190"/>
        <end position="288"/>
    </location>
</feature>
<keyword evidence="3" id="KW-0804">Transcription</keyword>
<keyword evidence="6" id="KW-1185">Reference proteome</keyword>
<dbReference type="PANTHER" id="PTHR43280:SF30">
    <property type="entry name" value="MMSAB OPERON REGULATORY PROTEIN"/>
    <property type="match status" value="1"/>
</dbReference>
<evidence type="ECO:0000313" key="5">
    <source>
        <dbReference type="EMBL" id="GAF02101.1"/>
    </source>
</evidence>
<dbReference type="PANTHER" id="PTHR43280">
    <property type="entry name" value="ARAC-FAMILY TRANSCRIPTIONAL REGULATOR"/>
    <property type="match status" value="1"/>
</dbReference>
<dbReference type="PROSITE" id="PS01124">
    <property type="entry name" value="HTH_ARAC_FAMILY_2"/>
    <property type="match status" value="1"/>
</dbReference>